<evidence type="ECO:0000256" key="1">
    <source>
        <dbReference type="SAM" id="MobiDB-lite"/>
    </source>
</evidence>
<proteinExistence type="predicted"/>
<accession>A0A9N9Q2U5</accession>
<organism evidence="2 3">
    <name type="scientific">Hymenoscyphus albidus</name>
    <dbReference type="NCBI Taxonomy" id="595503"/>
    <lineage>
        <taxon>Eukaryota</taxon>
        <taxon>Fungi</taxon>
        <taxon>Dikarya</taxon>
        <taxon>Ascomycota</taxon>
        <taxon>Pezizomycotina</taxon>
        <taxon>Leotiomycetes</taxon>
        <taxon>Helotiales</taxon>
        <taxon>Helotiaceae</taxon>
        <taxon>Hymenoscyphus</taxon>
    </lineage>
</organism>
<gene>
    <name evidence="2" type="ORF">HYALB_00008653</name>
</gene>
<dbReference type="AlphaFoldDB" id="A0A9N9Q2U5"/>
<evidence type="ECO:0000313" key="3">
    <source>
        <dbReference type="Proteomes" id="UP000701801"/>
    </source>
</evidence>
<dbReference type="Proteomes" id="UP000701801">
    <property type="component" value="Unassembled WGS sequence"/>
</dbReference>
<dbReference type="EMBL" id="CAJVRM010000054">
    <property type="protein sequence ID" value="CAG8972737.1"/>
    <property type="molecule type" value="Genomic_DNA"/>
</dbReference>
<name>A0A9N9Q2U5_9HELO</name>
<sequence length="176" mass="19668">MNVAILHGGVRKTPRHENEAPTRRGNVNHPYDQASNGDFHSHSITKGTFSNEREIPSYHSLGSRNQISEGFLIRGWEYHITERNKNHTSLVGPNGIEDMQTMGNLRCQNQIPQHSDRTKQSMVLAPRECHPRGLTWPGRVSDLGISTENFSEANVSASFGGPSSKFNFDLSSRKDA</sequence>
<keyword evidence="3" id="KW-1185">Reference proteome</keyword>
<feature type="region of interest" description="Disordered" evidence="1">
    <location>
        <begin position="1"/>
        <end position="38"/>
    </location>
</feature>
<reference evidence="2" key="1">
    <citation type="submission" date="2021-07" db="EMBL/GenBank/DDBJ databases">
        <authorList>
            <person name="Durling M."/>
        </authorList>
    </citation>
    <scope>NUCLEOTIDE SEQUENCE</scope>
</reference>
<protein>
    <submittedName>
        <fullName evidence="2">Uncharacterized protein</fullName>
    </submittedName>
</protein>
<comment type="caution">
    <text evidence="2">The sequence shown here is derived from an EMBL/GenBank/DDBJ whole genome shotgun (WGS) entry which is preliminary data.</text>
</comment>
<evidence type="ECO:0000313" key="2">
    <source>
        <dbReference type="EMBL" id="CAG8972737.1"/>
    </source>
</evidence>